<reference evidence="1" key="1">
    <citation type="journal article" date="2021" name="Proc. Natl. Acad. Sci. U.S.A.">
        <title>A Catalog of Tens of Thousands of Viruses from Human Metagenomes Reveals Hidden Associations with Chronic Diseases.</title>
        <authorList>
            <person name="Tisza M.J."/>
            <person name="Buck C.B."/>
        </authorList>
    </citation>
    <scope>NUCLEOTIDE SEQUENCE</scope>
    <source>
        <strain evidence="1">CtMYd37</strain>
    </source>
</reference>
<organism evidence="1">
    <name type="scientific">Siphoviridae sp. ctMYd37</name>
    <dbReference type="NCBI Taxonomy" id="2826260"/>
    <lineage>
        <taxon>Viruses</taxon>
        <taxon>Duplodnaviria</taxon>
        <taxon>Heunggongvirae</taxon>
        <taxon>Uroviricota</taxon>
        <taxon>Caudoviricetes</taxon>
    </lineage>
</organism>
<proteinExistence type="predicted"/>
<dbReference type="EMBL" id="BK014818">
    <property type="protein sequence ID" value="DAD77152.1"/>
    <property type="molecule type" value="Genomic_DNA"/>
</dbReference>
<sequence length="54" mass="6473">MIDQIIKDIESEIQNSESSCIYVTVEGKRIMCAVGEILDWFEEYKEILRKRYKE</sequence>
<protein>
    <submittedName>
        <fullName evidence="1">Uncharacterized protein</fullName>
    </submittedName>
</protein>
<name>A0A8S5M4T7_9CAUD</name>
<evidence type="ECO:0000313" key="1">
    <source>
        <dbReference type="EMBL" id="DAD77152.1"/>
    </source>
</evidence>
<accession>A0A8S5M4T7</accession>